<evidence type="ECO:0000313" key="3">
    <source>
        <dbReference type="Proteomes" id="UP000502823"/>
    </source>
</evidence>
<dbReference type="Proteomes" id="UP000502823">
    <property type="component" value="Unassembled WGS sequence"/>
</dbReference>
<organism evidence="2 3">
    <name type="scientific">Coptotermes formosanus</name>
    <name type="common">Formosan subterranean termite</name>
    <dbReference type="NCBI Taxonomy" id="36987"/>
    <lineage>
        <taxon>Eukaryota</taxon>
        <taxon>Metazoa</taxon>
        <taxon>Ecdysozoa</taxon>
        <taxon>Arthropoda</taxon>
        <taxon>Hexapoda</taxon>
        <taxon>Insecta</taxon>
        <taxon>Pterygota</taxon>
        <taxon>Neoptera</taxon>
        <taxon>Polyneoptera</taxon>
        <taxon>Dictyoptera</taxon>
        <taxon>Blattodea</taxon>
        <taxon>Blattoidea</taxon>
        <taxon>Termitoidae</taxon>
        <taxon>Rhinotermitidae</taxon>
        <taxon>Coptotermes</taxon>
    </lineage>
</organism>
<gene>
    <name evidence="2" type="ORF">Cfor_12301</name>
</gene>
<evidence type="ECO:0000313" key="2">
    <source>
        <dbReference type="EMBL" id="GFG35114.1"/>
    </source>
</evidence>
<keyword evidence="3" id="KW-1185">Reference proteome</keyword>
<dbReference type="InterPro" id="IPR036179">
    <property type="entry name" value="Ig-like_dom_sf"/>
</dbReference>
<protein>
    <recommendedName>
        <fullName evidence="1">Ig-like domain-containing protein</fullName>
    </recommendedName>
</protein>
<feature type="non-terminal residue" evidence="2">
    <location>
        <position position="149"/>
    </location>
</feature>
<comment type="caution">
    <text evidence="2">The sequence shown here is derived from an EMBL/GenBank/DDBJ whole genome shotgun (WGS) entry which is preliminary data.</text>
</comment>
<dbReference type="Gene3D" id="2.60.40.10">
    <property type="entry name" value="Immunoglobulins"/>
    <property type="match status" value="2"/>
</dbReference>
<dbReference type="SUPFAM" id="SSF48726">
    <property type="entry name" value="Immunoglobulin"/>
    <property type="match status" value="1"/>
</dbReference>
<feature type="non-terminal residue" evidence="2">
    <location>
        <position position="1"/>
    </location>
</feature>
<dbReference type="EMBL" id="BLKM01000527">
    <property type="protein sequence ID" value="GFG35114.1"/>
    <property type="molecule type" value="Genomic_DNA"/>
</dbReference>
<dbReference type="PROSITE" id="PS50835">
    <property type="entry name" value="IG_LIKE"/>
    <property type="match status" value="1"/>
</dbReference>
<name>A0A6L2PSE9_COPFO</name>
<accession>A0A6L2PSE9</accession>
<dbReference type="OrthoDB" id="5969272at2759"/>
<feature type="domain" description="Ig-like" evidence="1">
    <location>
        <begin position="6"/>
        <end position="88"/>
    </location>
</feature>
<dbReference type="InterPro" id="IPR007110">
    <property type="entry name" value="Ig-like_dom"/>
</dbReference>
<sequence length="149" mass="16096">FLLEPPPRLEFSNSSGGWLDCSASGSPPPTVDWLSVDGSPVLDVHGVRRVLLNGTLILLPFPPAAYRQDIHSTVYRCVAANAVGRIVSRDVQVRAVVAQAYKVDVEVLGASRGCTAVLRCVVPSYVKDLIRVVSWVQGPSFHIYPSLQG</sequence>
<evidence type="ECO:0000259" key="1">
    <source>
        <dbReference type="PROSITE" id="PS50835"/>
    </source>
</evidence>
<dbReference type="AlphaFoldDB" id="A0A6L2PSE9"/>
<dbReference type="InParanoid" id="A0A6L2PSE9"/>
<reference evidence="3" key="1">
    <citation type="submission" date="2020-01" db="EMBL/GenBank/DDBJ databases">
        <title>Draft genome sequence of the Termite Coptotermes fromosanus.</title>
        <authorList>
            <person name="Itakura S."/>
            <person name="Yosikawa Y."/>
            <person name="Umezawa K."/>
        </authorList>
    </citation>
    <scope>NUCLEOTIDE SEQUENCE [LARGE SCALE GENOMIC DNA]</scope>
</reference>
<dbReference type="InterPro" id="IPR013783">
    <property type="entry name" value="Ig-like_fold"/>
</dbReference>
<proteinExistence type="predicted"/>